<dbReference type="Proteomes" id="UP001597459">
    <property type="component" value="Unassembled WGS sequence"/>
</dbReference>
<evidence type="ECO:0008006" key="3">
    <source>
        <dbReference type="Google" id="ProtNLM"/>
    </source>
</evidence>
<proteinExistence type="predicted"/>
<evidence type="ECO:0000313" key="2">
    <source>
        <dbReference type="Proteomes" id="UP001597459"/>
    </source>
</evidence>
<dbReference type="RefSeq" id="WP_176027955.1">
    <property type="nucleotide sequence ID" value="NZ_JBHSJV010000001.1"/>
</dbReference>
<dbReference type="PROSITE" id="PS51257">
    <property type="entry name" value="PROKAR_LIPOPROTEIN"/>
    <property type="match status" value="1"/>
</dbReference>
<gene>
    <name evidence="1" type="ORF">ACFSTE_01215</name>
</gene>
<organism evidence="1 2">
    <name type="scientific">Aquimarina hainanensis</name>
    <dbReference type="NCBI Taxonomy" id="1578017"/>
    <lineage>
        <taxon>Bacteria</taxon>
        <taxon>Pseudomonadati</taxon>
        <taxon>Bacteroidota</taxon>
        <taxon>Flavobacteriia</taxon>
        <taxon>Flavobacteriales</taxon>
        <taxon>Flavobacteriaceae</taxon>
        <taxon>Aquimarina</taxon>
    </lineage>
</organism>
<evidence type="ECO:0000313" key="1">
    <source>
        <dbReference type="EMBL" id="MFD2589430.1"/>
    </source>
</evidence>
<reference evidence="2" key="1">
    <citation type="journal article" date="2019" name="Int. J. Syst. Evol. Microbiol.">
        <title>The Global Catalogue of Microorganisms (GCM) 10K type strain sequencing project: providing services to taxonomists for standard genome sequencing and annotation.</title>
        <authorList>
            <consortium name="The Broad Institute Genomics Platform"/>
            <consortium name="The Broad Institute Genome Sequencing Center for Infectious Disease"/>
            <person name="Wu L."/>
            <person name="Ma J."/>
        </authorList>
    </citation>
    <scope>NUCLEOTIDE SEQUENCE [LARGE SCALE GENOMIC DNA]</scope>
    <source>
        <strain evidence="2">KCTC 42423</strain>
    </source>
</reference>
<dbReference type="EMBL" id="JBHULX010000001">
    <property type="protein sequence ID" value="MFD2589430.1"/>
    <property type="molecule type" value="Genomic_DNA"/>
</dbReference>
<protein>
    <recommendedName>
        <fullName evidence="3">Lipoprotein</fullName>
    </recommendedName>
</protein>
<keyword evidence="2" id="KW-1185">Reference proteome</keyword>
<comment type="caution">
    <text evidence="1">The sequence shown here is derived from an EMBL/GenBank/DDBJ whole genome shotgun (WGS) entry which is preliminary data.</text>
</comment>
<sequence>MRRYFYFLVLALITIACSSDDVARRNPFLPEVNVNFQIDLNLPQYSDLKFSGNHVIETTAGRGIKGIIIYSKGNSQFSAFELSDPNIPISDCSPLSVTGILASSNCGNDNVYNIVTGIQTKGEGGYPLLRYTIRAEGNTLFITN</sequence>
<name>A0ABW5N1D0_9FLAO</name>
<accession>A0ABW5N1D0</accession>